<dbReference type="PANTHER" id="PTHR43272:SF33">
    <property type="entry name" value="AMP-BINDING DOMAIN-CONTAINING PROTEIN-RELATED"/>
    <property type="match status" value="1"/>
</dbReference>
<dbReference type="InterPro" id="IPR020845">
    <property type="entry name" value="AMP-binding_CS"/>
</dbReference>
<dbReference type="GO" id="GO:0004467">
    <property type="term" value="F:long-chain fatty acid-CoA ligase activity"/>
    <property type="evidence" value="ECO:0007669"/>
    <property type="project" value="TreeGrafter"/>
</dbReference>
<keyword evidence="2" id="KW-0067">ATP-binding</keyword>
<dbReference type="Pfam" id="PF00501">
    <property type="entry name" value="AMP-binding"/>
    <property type="match status" value="1"/>
</dbReference>
<proteinExistence type="predicted"/>
<keyword evidence="1" id="KW-0547">Nucleotide-binding</keyword>
<dbReference type="CDD" id="cd05907">
    <property type="entry name" value="VL_LC_FACS_like"/>
    <property type="match status" value="1"/>
</dbReference>
<dbReference type="PANTHER" id="PTHR43272">
    <property type="entry name" value="LONG-CHAIN-FATTY-ACID--COA LIGASE"/>
    <property type="match status" value="1"/>
</dbReference>
<dbReference type="InterPro" id="IPR042099">
    <property type="entry name" value="ANL_N_sf"/>
</dbReference>
<feature type="domain" description="AMP-dependent synthetase/ligase" evidence="5">
    <location>
        <begin position="13"/>
        <end position="419"/>
    </location>
</feature>
<dbReference type="Proteomes" id="UP000625210">
    <property type="component" value="Unassembled WGS sequence"/>
</dbReference>
<protein>
    <submittedName>
        <fullName evidence="6">AMP-dependent synthetase</fullName>
    </submittedName>
</protein>
<dbReference type="GO" id="GO:0016020">
    <property type="term" value="C:membrane"/>
    <property type="evidence" value="ECO:0007669"/>
    <property type="project" value="TreeGrafter"/>
</dbReference>
<accession>A0A8J2VKR0</accession>
<keyword evidence="7" id="KW-1185">Reference proteome</keyword>
<feature type="transmembrane region" description="Helical" evidence="4">
    <location>
        <begin position="659"/>
        <end position="676"/>
    </location>
</feature>
<comment type="caution">
    <text evidence="6">The sequence shown here is derived from an EMBL/GenBank/DDBJ whole genome shotgun (WGS) entry which is preliminary data.</text>
</comment>
<dbReference type="SUPFAM" id="SSF56801">
    <property type="entry name" value="Acetyl-CoA synthetase-like"/>
    <property type="match status" value="1"/>
</dbReference>
<keyword evidence="4" id="KW-0812">Transmembrane</keyword>
<gene>
    <name evidence="6" type="ORF">GCM10011571_31700</name>
</gene>
<dbReference type="Gene3D" id="3.40.50.12780">
    <property type="entry name" value="N-terminal domain of ligase-like"/>
    <property type="match status" value="1"/>
</dbReference>
<evidence type="ECO:0000256" key="3">
    <source>
        <dbReference type="SAM" id="MobiDB-lite"/>
    </source>
</evidence>
<dbReference type="EMBL" id="BMHQ01000013">
    <property type="protein sequence ID" value="GGE27150.1"/>
    <property type="molecule type" value="Genomic_DNA"/>
</dbReference>
<evidence type="ECO:0000256" key="1">
    <source>
        <dbReference type="ARBA" id="ARBA00022741"/>
    </source>
</evidence>
<dbReference type="PROSITE" id="PS00455">
    <property type="entry name" value="AMP_BINDING"/>
    <property type="match status" value="1"/>
</dbReference>
<reference evidence="6" key="2">
    <citation type="submission" date="2020-09" db="EMBL/GenBank/DDBJ databases">
        <authorList>
            <person name="Sun Q."/>
            <person name="Zhou Y."/>
        </authorList>
    </citation>
    <scope>NUCLEOTIDE SEQUENCE</scope>
    <source>
        <strain evidence="6">CGMCC 1.15179</strain>
    </source>
</reference>
<evidence type="ECO:0000256" key="4">
    <source>
        <dbReference type="SAM" id="Phobius"/>
    </source>
</evidence>
<sequence>MQVKPFNLVDMLHQNVMRFPNKEAIRWKEGTYIGMSYSELWDHIRSFAHGLSRLGIGRGSKVAILAENGPKWLISDFAVLSLGAVSVPVYPTLTGKQVADILFYADVEAIIVQNAAKVKNVRWPEGVKTRIAMYGEDVPEGYLSFDELVQQGKKGNGQKHRWGWESIQRDDLATIVHTSGTTGRPKGAMLSHGNILSNIEQILHYVPVNHEDTNLSFLPLSHIFERTAGHFAPMYVGGTIAYAESLEQVPANLLEVKPTAITSVPRLFEKIYSRVMEQAASGSRLKQHIFLWALKVGAEKCRYTEQGYGYPIPFRVQLQSLLADKLVFSAIRQKTGGNLRLLVSGGAALDAKISRFFAQIGMPVVEGYGMTECSPIVACNPLLRIKPGTVGRPLPLTEVDLADDGELLVKSPSVMIGYYNQPEETAKTIVNGWLHTGDIVQMDQEGYIRIVDRKKSIFVLSTGKNVAPQPVESTLCTSRFIHQAALIGNKRKYVSALIVPDYDSLIQYARANGWSSKTRRELAHSKLAHDLIRDEMSRLLRDFASFEQPKKFTLLEEEFSIEKGELTPTLKIRLKKIEENYAREIALMYEEALEEEPSASQEPDSGEYTGSAEVAAARQTSSSESRKPGATTMNPSSFNWVSALASAIIFARVIFNPKVLAGIAIGVIAGILVQYLW</sequence>
<evidence type="ECO:0000259" key="5">
    <source>
        <dbReference type="Pfam" id="PF00501"/>
    </source>
</evidence>
<organism evidence="6 7">
    <name type="scientific">Marinithermofilum abyssi</name>
    <dbReference type="NCBI Taxonomy" id="1571185"/>
    <lineage>
        <taxon>Bacteria</taxon>
        <taxon>Bacillati</taxon>
        <taxon>Bacillota</taxon>
        <taxon>Bacilli</taxon>
        <taxon>Bacillales</taxon>
        <taxon>Thermoactinomycetaceae</taxon>
        <taxon>Marinithermofilum</taxon>
    </lineage>
</organism>
<name>A0A8J2VKR0_9BACL</name>
<evidence type="ECO:0000256" key="2">
    <source>
        <dbReference type="ARBA" id="ARBA00022840"/>
    </source>
</evidence>
<reference evidence="6" key="1">
    <citation type="journal article" date="2014" name="Int. J. Syst. Evol. Microbiol.">
        <title>Complete genome sequence of Corynebacterium casei LMG S-19264T (=DSM 44701T), isolated from a smear-ripened cheese.</title>
        <authorList>
            <consortium name="US DOE Joint Genome Institute (JGI-PGF)"/>
            <person name="Walter F."/>
            <person name="Albersmeier A."/>
            <person name="Kalinowski J."/>
            <person name="Ruckert C."/>
        </authorList>
    </citation>
    <scope>NUCLEOTIDE SEQUENCE</scope>
    <source>
        <strain evidence="6">CGMCC 1.15179</strain>
    </source>
</reference>
<dbReference type="GO" id="GO:0005524">
    <property type="term" value="F:ATP binding"/>
    <property type="evidence" value="ECO:0007669"/>
    <property type="project" value="UniProtKB-KW"/>
</dbReference>
<evidence type="ECO:0000313" key="7">
    <source>
        <dbReference type="Proteomes" id="UP000625210"/>
    </source>
</evidence>
<dbReference type="Pfam" id="PF23562">
    <property type="entry name" value="AMP-binding_C_3"/>
    <property type="match status" value="1"/>
</dbReference>
<dbReference type="AlphaFoldDB" id="A0A8J2VKR0"/>
<keyword evidence="4" id="KW-1133">Transmembrane helix</keyword>
<keyword evidence="4" id="KW-0472">Membrane</keyword>
<dbReference type="InterPro" id="IPR000873">
    <property type="entry name" value="AMP-dep_synth/lig_dom"/>
</dbReference>
<evidence type="ECO:0000313" key="6">
    <source>
        <dbReference type="EMBL" id="GGE27150.1"/>
    </source>
</evidence>
<feature type="region of interest" description="Disordered" evidence="3">
    <location>
        <begin position="593"/>
        <end position="632"/>
    </location>
</feature>